<dbReference type="OrthoDB" id="2019121at2759"/>
<feature type="domain" description="Glutamine amidotransferase type-2" evidence="2">
    <location>
        <begin position="124"/>
        <end position="183"/>
    </location>
</feature>
<dbReference type="GeneID" id="8250177"/>
<gene>
    <name evidence="3" type="ORF">MICPUN_55322</name>
</gene>
<dbReference type="AlphaFoldDB" id="C1FE62"/>
<protein>
    <recommendedName>
        <fullName evidence="2">Glutamine amidotransferase type-2 domain-containing protein</fullName>
    </recommendedName>
</protein>
<dbReference type="eggNOG" id="ENOG502SVWP">
    <property type="taxonomic scope" value="Eukaryota"/>
</dbReference>
<evidence type="ECO:0000313" key="4">
    <source>
        <dbReference type="Proteomes" id="UP000002009"/>
    </source>
</evidence>
<dbReference type="SUPFAM" id="SSF56235">
    <property type="entry name" value="N-terminal nucleophile aminohydrolases (Ntn hydrolases)"/>
    <property type="match status" value="1"/>
</dbReference>
<dbReference type="Proteomes" id="UP000002009">
    <property type="component" value="Chromosome 1"/>
</dbReference>
<dbReference type="Pfam" id="PF13537">
    <property type="entry name" value="GATase_7"/>
    <property type="match status" value="1"/>
</dbReference>
<reference evidence="3 4" key="1">
    <citation type="journal article" date="2009" name="Science">
        <title>Green evolution and dynamic adaptations revealed by genomes of the marine picoeukaryotes Micromonas.</title>
        <authorList>
            <person name="Worden A.Z."/>
            <person name="Lee J.H."/>
            <person name="Mock T."/>
            <person name="Rouze P."/>
            <person name="Simmons M.P."/>
            <person name="Aerts A.L."/>
            <person name="Allen A.E."/>
            <person name="Cuvelier M.L."/>
            <person name="Derelle E."/>
            <person name="Everett M.V."/>
            <person name="Foulon E."/>
            <person name="Grimwood J."/>
            <person name="Gundlach H."/>
            <person name="Henrissat B."/>
            <person name="Napoli C."/>
            <person name="McDonald S.M."/>
            <person name="Parker M.S."/>
            <person name="Rombauts S."/>
            <person name="Salamov A."/>
            <person name="Von Dassow P."/>
            <person name="Badger J.H."/>
            <person name="Coutinho P.M."/>
            <person name="Demir E."/>
            <person name="Dubchak I."/>
            <person name="Gentemann C."/>
            <person name="Eikrem W."/>
            <person name="Gready J.E."/>
            <person name="John U."/>
            <person name="Lanier W."/>
            <person name="Lindquist E.A."/>
            <person name="Lucas S."/>
            <person name="Mayer K.F."/>
            <person name="Moreau H."/>
            <person name="Not F."/>
            <person name="Otillar R."/>
            <person name="Panaud O."/>
            <person name="Pangilinan J."/>
            <person name="Paulsen I."/>
            <person name="Piegu B."/>
            <person name="Poliakov A."/>
            <person name="Robbens S."/>
            <person name="Schmutz J."/>
            <person name="Toulza E."/>
            <person name="Wyss T."/>
            <person name="Zelensky A."/>
            <person name="Zhou K."/>
            <person name="Armbrust E.V."/>
            <person name="Bhattacharya D."/>
            <person name="Goodenough U.W."/>
            <person name="Van de Peer Y."/>
            <person name="Grigoriev I.V."/>
        </authorList>
    </citation>
    <scope>NUCLEOTIDE SEQUENCE [LARGE SCALE GENOMIC DNA]</scope>
    <source>
        <strain evidence="4">RCC299 / NOUM17</strain>
    </source>
</reference>
<evidence type="ECO:0000313" key="3">
    <source>
        <dbReference type="EMBL" id="ACO68510.1"/>
    </source>
</evidence>
<dbReference type="InterPro" id="IPR017932">
    <property type="entry name" value="GATase_2_dom"/>
</dbReference>
<dbReference type="InParanoid" id="C1FE62"/>
<dbReference type="InterPro" id="IPR029055">
    <property type="entry name" value="Ntn_hydrolases_N"/>
</dbReference>
<keyword evidence="4" id="KW-1185">Reference proteome</keyword>
<sequence length="514" mass="54562">MASDKCRSAACVGKFMCVVPPKVLNSSGRASRDTAAKDLHDALSALEFQKSSRAIEGGGVAISVGPAIQAFTDNEVIVSFCGHLTNVDYLAWRLFSPEGRRGEAITQSPLLAASKLVGGRCYEAELICHMYKAFGTKSLPKLRGRFSFACFDSRSVRLFAARDPSGTYPLMYGRDVDGTVVIANFDSANAMFRSVRSSKLNVVPAGCFIYGHRRITPQRYANDEAVSQIEAAAAADAAANALRGLAPISRKFDDTSFVDGKSSISKSQEGGCASGDPTASICSFGENEPADSTNLPPPLCAAASQCSSQHNCTTEDGPENEREKEPELSFEDGSLLDGLEITANLDTVGEKRLPLEPGTLEDHRQAETVAVKAAEAALRRIASGAKMKGMVRMDSSNALQSLCLDVSGVTKQRMHDVASLHEPEGMKIHRIPSRSGNIGSMVKVASFGNLGNVHKVGSLSDLHHAGAPGASNLHTEASAGTRVDDAPLTAGGYKSFNWADMSLLIISNSAHEEE</sequence>
<dbReference type="STRING" id="296587.C1FE62"/>
<feature type="region of interest" description="Disordered" evidence="1">
    <location>
        <begin position="309"/>
        <end position="333"/>
    </location>
</feature>
<dbReference type="RefSeq" id="XP_002507252.1">
    <property type="nucleotide sequence ID" value="XM_002507206.1"/>
</dbReference>
<dbReference type="OMA" id="NVDYLAW"/>
<evidence type="ECO:0000256" key="1">
    <source>
        <dbReference type="SAM" id="MobiDB-lite"/>
    </source>
</evidence>
<accession>C1FE62</accession>
<dbReference type="KEGG" id="mis:MICPUN_55322"/>
<proteinExistence type="predicted"/>
<name>C1FE62_MICCC</name>
<evidence type="ECO:0000259" key="2">
    <source>
        <dbReference type="Pfam" id="PF13537"/>
    </source>
</evidence>
<organism evidence="3 4">
    <name type="scientific">Micromonas commoda (strain RCC299 / NOUM17 / CCMP2709)</name>
    <name type="common">Picoplanktonic green alga</name>
    <dbReference type="NCBI Taxonomy" id="296587"/>
    <lineage>
        <taxon>Eukaryota</taxon>
        <taxon>Viridiplantae</taxon>
        <taxon>Chlorophyta</taxon>
        <taxon>Mamiellophyceae</taxon>
        <taxon>Mamiellales</taxon>
        <taxon>Mamiellaceae</taxon>
        <taxon>Micromonas</taxon>
    </lineage>
</organism>
<dbReference type="Gene3D" id="3.60.20.10">
    <property type="entry name" value="Glutamine Phosphoribosylpyrophosphate, subunit 1, domain 1"/>
    <property type="match status" value="1"/>
</dbReference>
<dbReference type="EMBL" id="CP001574">
    <property type="protein sequence ID" value="ACO68510.1"/>
    <property type="molecule type" value="Genomic_DNA"/>
</dbReference>